<evidence type="ECO:0000313" key="1">
    <source>
        <dbReference type="EMBL" id="MDU0369243.1"/>
    </source>
</evidence>
<proteinExistence type="predicted"/>
<gene>
    <name evidence="1" type="ORF">ROI90_02450</name>
</gene>
<name>A0ABU3TCZ8_9BACT</name>
<accession>A0ABU3TCZ8</accession>
<protein>
    <submittedName>
        <fullName evidence="1">Ferritin-like domain-containing protein</fullName>
    </submittedName>
</protein>
<organism evidence="1 2">
    <name type="scientific">Hymenobacter endophyticus</name>
    <dbReference type="NCBI Taxonomy" id="3076335"/>
    <lineage>
        <taxon>Bacteria</taxon>
        <taxon>Pseudomonadati</taxon>
        <taxon>Bacteroidota</taxon>
        <taxon>Cytophagia</taxon>
        <taxon>Cytophagales</taxon>
        <taxon>Hymenobacteraceae</taxon>
        <taxon>Hymenobacter</taxon>
    </lineage>
</organism>
<keyword evidence="2" id="KW-1185">Reference proteome</keyword>
<dbReference type="Proteomes" id="UP001250698">
    <property type="component" value="Unassembled WGS sequence"/>
</dbReference>
<reference evidence="1 2" key="1">
    <citation type="submission" date="2023-10" db="EMBL/GenBank/DDBJ databases">
        <title>Hymenobacter endophyticus sp. nov., an isolate from the leaf tissues of wheat.</title>
        <authorList>
            <person name="Dai Y."/>
        </authorList>
    </citation>
    <scope>NUCLEOTIDE SEQUENCE [LARGE SCALE GENOMIC DNA]</scope>
    <source>
        <strain evidence="1 2">ZK17L-C2</strain>
    </source>
</reference>
<dbReference type="RefSeq" id="WP_315996762.1">
    <property type="nucleotide sequence ID" value="NZ_JAWDJT010000002.1"/>
</dbReference>
<dbReference type="EMBL" id="JAWDJT010000002">
    <property type="protein sequence ID" value="MDU0369243.1"/>
    <property type="molecule type" value="Genomic_DNA"/>
</dbReference>
<evidence type="ECO:0000313" key="2">
    <source>
        <dbReference type="Proteomes" id="UP001250698"/>
    </source>
</evidence>
<sequence>MSDNKLLGSDEAEFAKPLYTPIKRRSFFMYAGATAGATALLLAGCDDDDDNTNNMPGMVNVGSGSVGVLNYAYALEQLEAAFYTQLRSGTYYTGLASGSAEKQILDDLYYHEVIHREFFKAALTRDAASSIIKPLEPDFSSINFTNRASVLGAAKAFEDLGVAAYNGAARFLGTDNAGLNYLVAAGKIVSVEARHAAIIRDLLSEGSFVDSDVVTIATNGLEISKTPTEVATVANTYLKDGSKLNVSGLV</sequence>
<dbReference type="SUPFAM" id="SSF47240">
    <property type="entry name" value="Ferritin-like"/>
    <property type="match status" value="1"/>
</dbReference>
<dbReference type="Pfam" id="PF13668">
    <property type="entry name" value="Ferritin_2"/>
    <property type="match status" value="1"/>
</dbReference>
<dbReference type="InterPro" id="IPR009078">
    <property type="entry name" value="Ferritin-like_SF"/>
</dbReference>
<comment type="caution">
    <text evidence="1">The sequence shown here is derived from an EMBL/GenBank/DDBJ whole genome shotgun (WGS) entry which is preliminary data.</text>
</comment>